<dbReference type="AlphaFoldDB" id="A0A7J3XYH6"/>
<dbReference type="SUPFAM" id="SSF54285">
    <property type="entry name" value="MoaD/ThiS"/>
    <property type="match status" value="1"/>
</dbReference>
<accession>A0A7J3XYH6</accession>
<proteinExistence type="predicted"/>
<name>A0A7J3XYH6_9CREN</name>
<dbReference type="InterPro" id="IPR016155">
    <property type="entry name" value="Mopterin_synth/thiamin_S_b"/>
</dbReference>
<comment type="caution">
    <text evidence="1">The sequence shown here is derived from an EMBL/GenBank/DDBJ whole genome shotgun (WGS) entry which is preliminary data.</text>
</comment>
<evidence type="ECO:0000313" key="1">
    <source>
        <dbReference type="EMBL" id="HHP67742.1"/>
    </source>
</evidence>
<evidence type="ECO:0008006" key="2">
    <source>
        <dbReference type="Google" id="ProtNLM"/>
    </source>
</evidence>
<dbReference type="InterPro" id="IPR012675">
    <property type="entry name" value="Beta-grasp_dom_sf"/>
</dbReference>
<dbReference type="EMBL" id="DRYK01000037">
    <property type="protein sequence ID" value="HHP67742.1"/>
    <property type="molecule type" value="Genomic_DNA"/>
</dbReference>
<dbReference type="Pfam" id="PF02597">
    <property type="entry name" value="ThiS"/>
    <property type="match status" value="1"/>
</dbReference>
<dbReference type="InterPro" id="IPR003749">
    <property type="entry name" value="ThiS/MoaD-like"/>
</dbReference>
<sequence length="95" mass="10455">MQEGPGLGALKIRVFLVGEVASIAGRRFIELEFQGGEVTVGDVLERLRGTLSSFRAVEDKIYLYWVLVGDVIVDKTARLRDGDEVTIMPPLYEGG</sequence>
<reference evidence="1" key="1">
    <citation type="journal article" date="2020" name="mSystems">
        <title>Genome- and Community-Level Interaction Insights into Carbon Utilization and Element Cycling Functions of Hydrothermarchaeota in Hydrothermal Sediment.</title>
        <authorList>
            <person name="Zhou Z."/>
            <person name="Liu Y."/>
            <person name="Xu W."/>
            <person name="Pan J."/>
            <person name="Luo Z.H."/>
            <person name="Li M."/>
        </authorList>
    </citation>
    <scope>NUCLEOTIDE SEQUENCE [LARGE SCALE GENOMIC DNA]</scope>
    <source>
        <strain evidence="1">SpSt-110</strain>
    </source>
</reference>
<dbReference type="Gene3D" id="3.10.20.30">
    <property type="match status" value="1"/>
</dbReference>
<organism evidence="1">
    <name type="scientific">Thermogladius calderae</name>
    <dbReference type="NCBI Taxonomy" id="1200300"/>
    <lineage>
        <taxon>Archaea</taxon>
        <taxon>Thermoproteota</taxon>
        <taxon>Thermoprotei</taxon>
        <taxon>Desulfurococcales</taxon>
        <taxon>Desulfurococcaceae</taxon>
        <taxon>Thermogladius</taxon>
    </lineage>
</organism>
<gene>
    <name evidence="1" type="ORF">ENM60_02970</name>
</gene>
<protein>
    <recommendedName>
        <fullName evidence="2">MoaD/ThiS family protein</fullName>
    </recommendedName>
</protein>